<feature type="compositionally biased region" description="Basic and acidic residues" evidence="1">
    <location>
        <begin position="293"/>
        <end position="306"/>
    </location>
</feature>
<evidence type="ECO:0000313" key="4">
    <source>
        <dbReference type="EMBL" id="KAJ8964411.1"/>
    </source>
</evidence>
<evidence type="ECO:0000259" key="3">
    <source>
        <dbReference type="Pfam" id="PF10283"/>
    </source>
</evidence>
<feature type="compositionally biased region" description="Basic and acidic residues" evidence="1">
    <location>
        <begin position="531"/>
        <end position="542"/>
    </location>
</feature>
<feature type="compositionally biased region" description="Basic and acidic residues" evidence="1">
    <location>
        <begin position="448"/>
        <end position="457"/>
    </location>
</feature>
<dbReference type="InterPro" id="IPR008984">
    <property type="entry name" value="SMAD_FHA_dom_sf"/>
</dbReference>
<evidence type="ECO:0000313" key="5">
    <source>
        <dbReference type="Proteomes" id="UP001162164"/>
    </source>
</evidence>
<feature type="compositionally biased region" description="Polar residues" evidence="1">
    <location>
        <begin position="392"/>
        <end position="403"/>
    </location>
</feature>
<dbReference type="Proteomes" id="UP001162164">
    <property type="component" value="Unassembled WGS sequence"/>
</dbReference>
<feature type="compositionally biased region" description="Basic and acidic residues" evidence="1">
    <location>
        <begin position="350"/>
        <end position="360"/>
    </location>
</feature>
<feature type="compositionally biased region" description="Basic residues" evidence="1">
    <location>
        <begin position="416"/>
        <end position="426"/>
    </location>
</feature>
<dbReference type="Pfam" id="PF10283">
    <property type="entry name" value="zf-CCHH"/>
    <property type="match status" value="1"/>
</dbReference>
<reference evidence="4" key="1">
    <citation type="journal article" date="2023" name="Insect Mol. Biol.">
        <title>Genome sequencing provides insights into the evolution of gene families encoding plant cell wall-degrading enzymes in longhorned beetles.</title>
        <authorList>
            <person name="Shin N.R."/>
            <person name="Okamura Y."/>
            <person name="Kirsch R."/>
            <person name="Pauchet Y."/>
        </authorList>
    </citation>
    <scope>NUCLEOTIDE SEQUENCE</scope>
    <source>
        <strain evidence="4">MMC_N1</strain>
    </source>
</reference>
<feature type="compositionally biased region" description="Polar residues" evidence="1">
    <location>
        <begin position="136"/>
        <end position="148"/>
    </location>
</feature>
<dbReference type="Gene3D" id="2.60.200.20">
    <property type="match status" value="1"/>
</dbReference>
<gene>
    <name evidence="4" type="ORF">NQ317_015849</name>
</gene>
<feature type="compositionally biased region" description="Acidic residues" evidence="1">
    <location>
        <begin position="361"/>
        <end position="371"/>
    </location>
</feature>
<dbReference type="EMBL" id="JAPWTJ010002794">
    <property type="protein sequence ID" value="KAJ8964411.1"/>
    <property type="molecule type" value="Genomic_DNA"/>
</dbReference>
<evidence type="ECO:0008006" key="6">
    <source>
        <dbReference type="Google" id="ProtNLM"/>
    </source>
</evidence>
<feature type="region of interest" description="Disordered" evidence="1">
    <location>
        <begin position="231"/>
        <end position="552"/>
    </location>
</feature>
<evidence type="ECO:0000259" key="2">
    <source>
        <dbReference type="Pfam" id="PF00498"/>
    </source>
</evidence>
<feature type="compositionally biased region" description="Basic and acidic residues" evidence="1">
    <location>
        <begin position="213"/>
        <end position="223"/>
    </location>
</feature>
<dbReference type="PANTHER" id="PTHR21315:SF2">
    <property type="entry name" value="APRATAXIN AND PNK-LIKE FACTOR"/>
    <property type="match status" value="1"/>
</dbReference>
<keyword evidence="5" id="KW-1185">Reference proteome</keyword>
<organism evidence="4 5">
    <name type="scientific">Molorchus minor</name>
    <dbReference type="NCBI Taxonomy" id="1323400"/>
    <lineage>
        <taxon>Eukaryota</taxon>
        <taxon>Metazoa</taxon>
        <taxon>Ecdysozoa</taxon>
        <taxon>Arthropoda</taxon>
        <taxon>Hexapoda</taxon>
        <taxon>Insecta</taxon>
        <taxon>Pterygota</taxon>
        <taxon>Neoptera</taxon>
        <taxon>Endopterygota</taxon>
        <taxon>Coleoptera</taxon>
        <taxon>Polyphaga</taxon>
        <taxon>Cucujiformia</taxon>
        <taxon>Chrysomeloidea</taxon>
        <taxon>Cerambycidae</taxon>
        <taxon>Lamiinae</taxon>
        <taxon>Monochamini</taxon>
        <taxon>Molorchus</taxon>
    </lineage>
</organism>
<dbReference type="InterPro" id="IPR039253">
    <property type="entry name" value="APLF"/>
</dbReference>
<feature type="compositionally biased region" description="Basic and acidic residues" evidence="1">
    <location>
        <begin position="404"/>
        <end position="415"/>
    </location>
</feature>
<accession>A0ABQ9ISU1</accession>
<feature type="region of interest" description="Disordered" evidence="1">
    <location>
        <begin position="130"/>
        <end position="159"/>
    </location>
</feature>
<dbReference type="InterPro" id="IPR019406">
    <property type="entry name" value="APLF_PBZ"/>
</dbReference>
<feature type="compositionally biased region" description="Acidic residues" evidence="1">
    <location>
        <begin position="486"/>
        <end position="530"/>
    </location>
</feature>
<comment type="caution">
    <text evidence="4">The sequence shown here is derived from an EMBL/GenBank/DDBJ whole genome shotgun (WGS) entry which is preliminary data.</text>
</comment>
<dbReference type="Pfam" id="PF00498">
    <property type="entry name" value="FHA"/>
    <property type="match status" value="1"/>
</dbReference>
<dbReference type="PANTHER" id="PTHR21315">
    <property type="entry name" value="APRATAXIN AND PNK-LIKE FACTOR-RELATED"/>
    <property type="match status" value="1"/>
</dbReference>
<dbReference type="SUPFAM" id="SSF49879">
    <property type="entry name" value="SMAD/FHA domain"/>
    <property type="match status" value="1"/>
</dbReference>
<feature type="region of interest" description="Disordered" evidence="1">
    <location>
        <begin position="204"/>
        <end position="223"/>
    </location>
</feature>
<dbReference type="InterPro" id="IPR000253">
    <property type="entry name" value="FHA_dom"/>
</dbReference>
<evidence type="ECO:0000256" key="1">
    <source>
        <dbReference type="SAM" id="MobiDB-lite"/>
    </source>
</evidence>
<feature type="compositionally biased region" description="Polar residues" evidence="1">
    <location>
        <begin position="266"/>
        <end position="275"/>
    </location>
</feature>
<proteinExistence type="predicted"/>
<name>A0ABQ9ISU1_9CUCU</name>
<feature type="domain" description="PBZ-type" evidence="3">
    <location>
        <begin position="335"/>
        <end position="360"/>
    </location>
</feature>
<protein>
    <recommendedName>
        <fullName evidence="6">Aprataxin and PNK-like factor</fullName>
    </recommendedName>
</protein>
<feature type="domain" description="FHA" evidence="2">
    <location>
        <begin position="25"/>
        <end position="91"/>
    </location>
</feature>
<sequence>MTLVKIYNLDSPNNVVSTFPEGKHVIGRGAILNCHDKRVSRKHALITIENDVVMIKAVHVNPCFYKSVSENSIKILSKDSSTVLSDGDQFALLADSFWFQVKIKENNDGGNSYLNGNLPLEQNEEVLTDRGDQQEDTNAVNSTPSSSKRCADEEGPGIDPIQIVSKNVAEDEHLDEQLCETIDPNKLIDSLKSIVEQDYGVENEEQGMVSHEYSSDKSNDANKGEMVSEGVFDEEVGKLPTPSEETVASGSVDKAVKVKEEPSEAVQLNRNLSDSQNEDGQGEASNSNVLPADKIKKEKDIVKTEDVSTDDDVSKDNQNGPSCSTDDKDKKKSRRERCWYGPNCYRKNPLHQEDFSHPGDDDYDDDPDDDRPDCPFWGTLEAVTNCPKCPTTAGSSCTYTNSAEKNRIKQVQLDKRKPKAVKRVKKRNDADDDSDEKPRRKRKTPKKPKADDSSQDHDSDDDGGDGNTGTPRRKRRAATKKQTADESLEEDYDYDDPFINDATSDEFELSSDEDDEDTEWEDSQMTDEESQETRRLLKEARKFTRGKRKKNN</sequence>
<feature type="compositionally biased region" description="Basic residues" evidence="1">
    <location>
        <begin position="543"/>
        <end position="552"/>
    </location>
</feature>